<dbReference type="AlphaFoldDB" id="A0A259TV54"/>
<dbReference type="InterPro" id="IPR036388">
    <property type="entry name" value="WH-like_DNA-bd_sf"/>
</dbReference>
<evidence type="ECO:0000256" key="2">
    <source>
        <dbReference type="ARBA" id="ARBA00023012"/>
    </source>
</evidence>
<evidence type="ECO:0000256" key="1">
    <source>
        <dbReference type="ARBA" id="ARBA00022553"/>
    </source>
</evidence>
<feature type="domain" description="Response regulatory" evidence="8">
    <location>
        <begin position="3"/>
        <end position="117"/>
    </location>
</feature>
<evidence type="ECO:0000259" key="9">
    <source>
        <dbReference type="PROSITE" id="PS51755"/>
    </source>
</evidence>
<dbReference type="Gene3D" id="6.10.250.690">
    <property type="match status" value="1"/>
</dbReference>
<dbReference type="PROSITE" id="PS50110">
    <property type="entry name" value="RESPONSE_REGULATORY"/>
    <property type="match status" value="1"/>
</dbReference>
<dbReference type="PANTHER" id="PTHR48111">
    <property type="entry name" value="REGULATOR OF RPOS"/>
    <property type="match status" value="1"/>
</dbReference>
<comment type="caution">
    <text evidence="10">The sequence shown here is derived from an EMBL/GenBank/DDBJ whole genome shotgun (WGS) entry which is preliminary data.</text>
</comment>
<dbReference type="Pfam" id="PF00486">
    <property type="entry name" value="Trans_reg_C"/>
    <property type="match status" value="1"/>
</dbReference>
<dbReference type="PANTHER" id="PTHR48111:SF1">
    <property type="entry name" value="TWO-COMPONENT RESPONSE REGULATOR ORR33"/>
    <property type="match status" value="1"/>
</dbReference>
<dbReference type="InterPro" id="IPR001789">
    <property type="entry name" value="Sig_transdc_resp-reg_receiver"/>
</dbReference>
<keyword evidence="5" id="KW-0804">Transcription</keyword>
<dbReference type="FunCoup" id="A0A259TV54">
    <property type="interactions" value="347"/>
</dbReference>
<dbReference type="InterPro" id="IPR001867">
    <property type="entry name" value="OmpR/PhoB-type_DNA-bd"/>
</dbReference>
<evidence type="ECO:0000259" key="8">
    <source>
        <dbReference type="PROSITE" id="PS50110"/>
    </source>
</evidence>
<evidence type="ECO:0000256" key="3">
    <source>
        <dbReference type="ARBA" id="ARBA00023015"/>
    </source>
</evidence>
<evidence type="ECO:0000256" key="6">
    <source>
        <dbReference type="PROSITE-ProRule" id="PRU00169"/>
    </source>
</evidence>
<dbReference type="CDD" id="cd19935">
    <property type="entry name" value="REC_OmpR_CusR-like"/>
    <property type="match status" value="1"/>
</dbReference>
<keyword evidence="1 6" id="KW-0597">Phosphoprotein</keyword>
<dbReference type="Gene3D" id="1.10.10.10">
    <property type="entry name" value="Winged helix-like DNA-binding domain superfamily/Winged helix DNA-binding domain"/>
    <property type="match status" value="1"/>
</dbReference>
<keyword evidence="11" id="KW-1185">Reference proteome</keyword>
<dbReference type="EMBL" id="MQWB01000010">
    <property type="protein sequence ID" value="OZC01428.1"/>
    <property type="molecule type" value="Genomic_DNA"/>
</dbReference>
<dbReference type="GO" id="GO:0006355">
    <property type="term" value="P:regulation of DNA-templated transcription"/>
    <property type="evidence" value="ECO:0007669"/>
    <property type="project" value="InterPro"/>
</dbReference>
<dbReference type="PROSITE" id="PS51755">
    <property type="entry name" value="OMPR_PHOB"/>
    <property type="match status" value="1"/>
</dbReference>
<dbReference type="GO" id="GO:0000976">
    <property type="term" value="F:transcription cis-regulatory region binding"/>
    <property type="evidence" value="ECO:0007669"/>
    <property type="project" value="TreeGrafter"/>
</dbReference>
<evidence type="ECO:0000313" key="10">
    <source>
        <dbReference type="EMBL" id="OZC01428.1"/>
    </source>
</evidence>
<dbReference type="FunFam" id="3.40.50.2300:FF:000001">
    <property type="entry name" value="DNA-binding response regulator PhoB"/>
    <property type="match status" value="1"/>
</dbReference>
<keyword evidence="2" id="KW-0902">Two-component regulatory system</keyword>
<dbReference type="SMART" id="SM00448">
    <property type="entry name" value="REC"/>
    <property type="match status" value="1"/>
</dbReference>
<feature type="modified residue" description="4-aspartylphosphate" evidence="6">
    <location>
        <position position="52"/>
    </location>
</feature>
<evidence type="ECO:0000256" key="5">
    <source>
        <dbReference type="ARBA" id="ARBA00023163"/>
    </source>
</evidence>
<feature type="DNA-binding region" description="OmpR/PhoB-type" evidence="7">
    <location>
        <begin position="125"/>
        <end position="224"/>
    </location>
</feature>
<dbReference type="GO" id="GO:0000156">
    <property type="term" value="F:phosphorelay response regulator activity"/>
    <property type="evidence" value="ECO:0007669"/>
    <property type="project" value="TreeGrafter"/>
</dbReference>
<reference evidence="10 11" key="1">
    <citation type="submission" date="2016-11" db="EMBL/GenBank/DDBJ databases">
        <title>Study of marine rhodopsin-containing bacteria.</title>
        <authorList>
            <person name="Yoshizawa S."/>
            <person name="Kumagai Y."/>
            <person name="Kogure K."/>
        </authorList>
    </citation>
    <scope>NUCLEOTIDE SEQUENCE [LARGE SCALE GENOMIC DNA]</scope>
    <source>
        <strain evidence="10 11">SG-29</strain>
    </source>
</reference>
<name>A0A259TV54_9BACT</name>
<dbReference type="Pfam" id="PF00072">
    <property type="entry name" value="Response_reg"/>
    <property type="match status" value="1"/>
</dbReference>
<organism evidence="10 11">
    <name type="scientific">Rubricoccus marinus</name>
    <dbReference type="NCBI Taxonomy" id="716817"/>
    <lineage>
        <taxon>Bacteria</taxon>
        <taxon>Pseudomonadati</taxon>
        <taxon>Rhodothermota</taxon>
        <taxon>Rhodothermia</taxon>
        <taxon>Rhodothermales</taxon>
        <taxon>Rubricoccaceae</taxon>
        <taxon>Rubricoccus</taxon>
    </lineage>
</organism>
<dbReference type="InterPro" id="IPR039420">
    <property type="entry name" value="WalR-like"/>
</dbReference>
<evidence type="ECO:0000313" key="11">
    <source>
        <dbReference type="Proteomes" id="UP000216446"/>
    </source>
</evidence>
<dbReference type="GO" id="GO:0005829">
    <property type="term" value="C:cytosol"/>
    <property type="evidence" value="ECO:0007669"/>
    <property type="project" value="TreeGrafter"/>
</dbReference>
<dbReference type="SMART" id="SM00862">
    <property type="entry name" value="Trans_reg_C"/>
    <property type="match status" value="1"/>
</dbReference>
<dbReference type="GO" id="GO:0032993">
    <property type="term" value="C:protein-DNA complex"/>
    <property type="evidence" value="ECO:0007669"/>
    <property type="project" value="TreeGrafter"/>
</dbReference>
<dbReference type="RefSeq" id="WP_094551545.1">
    <property type="nucleotide sequence ID" value="NZ_MQWB01000010.1"/>
</dbReference>
<dbReference type="InterPro" id="IPR011006">
    <property type="entry name" value="CheY-like_superfamily"/>
</dbReference>
<evidence type="ECO:0000256" key="4">
    <source>
        <dbReference type="ARBA" id="ARBA00023125"/>
    </source>
</evidence>
<dbReference type="CDD" id="cd00383">
    <property type="entry name" value="trans_reg_C"/>
    <property type="match status" value="1"/>
</dbReference>
<dbReference type="OrthoDB" id="9790442at2"/>
<evidence type="ECO:0000256" key="7">
    <source>
        <dbReference type="PROSITE-ProRule" id="PRU01091"/>
    </source>
</evidence>
<keyword evidence="4 7" id="KW-0238">DNA-binding</keyword>
<feature type="domain" description="OmpR/PhoB-type" evidence="9">
    <location>
        <begin position="125"/>
        <end position="224"/>
    </location>
</feature>
<dbReference type="InParanoid" id="A0A259TV54"/>
<dbReference type="SUPFAM" id="SSF52172">
    <property type="entry name" value="CheY-like"/>
    <property type="match status" value="1"/>
</dbReference>
<accession>A0A259TV54</accession>
<dbReference type="Gene3D" id="3.40.50.2300">
    <property type="match status" value="1"/>
</dbReference>
<protein>
    <submittedName>
        <fullName evidence="10">DNA-binding response regulator</fullName>
    </submittedName>
</protein>
<proteinExistence type="predicted"/>
<dbReference type="Proteomes" id="UP000216446">
    <property type="component" value="Unassembled WGS sequence"/>
</dbReference>
<sequence length="228" mass="25174">MRRLLLVEDDPHVASFVRQGLSEEGYVVEWAATGREGQRRALAEAFDAVVLDVRLPDLSGVEVCREVRRHDAAVPVLMLTALDAVEDRVAGLRAGADDYLPKPFAFDELLARLDALLRRAAVEPPDRAQADGPLRLDPATRDARCDGAPFDLTATEFDLLAYFLARRGQALSRDEIHQGVWGHDFDRGTNLIDVYVGYLRRKLAEAGCDARIEAVRGVGYRYVSAADG</sequence>
<gene>
    <name evidence="10" type="ORF">BSZ36_17255</name>
</gene>
<keyword evidence="3" id="KW-0805">Transcription regulation</keyword>